<evidence type="ECO:0000259" key="15">
    <source>
        <dbReference type="PROSITE" id="PS50885"/>
    </source>
</evidence>
<feature type="domain" description="HAMP" evidence="15">
    <location>
        <begin position="188"/>
        <end position="240"/>
    </location>
</feature>
<evidence type="ECO:0000256" key="12">
    <source>
        <dbReference type="SAM" id="Phobius"/>
    </source>
</evidence>
<dbReference type="InterPro" id="IPR036890">
    <property type="entry name" value="HATPase_C_sf"/>
</dbReference>
<dbReference type="SMART" id="SM00304">
    <property type="entry name" value="HAMP"/>
    <property type="match status" value="1"/>
</dbReference>
<keyword evidence="12" id="KW-0812">Transmembrane</keyword>
<dbReference type="EC" id="2.7.13.3" evidence="3"/>
<evidence type="ECO:0000259" key="13">
    <source>
        <dbReference type="PROSITE" id="PS50109"/>
    </source>
</evidence>
<dbReference type="PROSITE" id="PS50885">
    <property type="entry name" value="HAMP"/>
    <property type="match status" value="1"/>
</dbReference>
<dbReference type="InterPro" id="IPR031967">
    <property type="entry name" value="PhoR_single_Cache-like_dom"/>
</dbReference>
<keyword evidence="8" id="KW-0418">Kinase</keyword>
<reference evidence="16 17" key="1">
    <citation type="submission" date="2015-01" db="EMBL/GenBank/DDBJ databases">
        <title>Genome Assembly of Bacillus badius MTCC 1458.</title>
        <authorList>
            <person name="Verma A."/>
            <person name="Khatri I."/>
            <person name="Mual P."/>
            <person name="Subramanian S."/>
            <person name="Krishnamurthi S."/>
        </authorList>
    </citation>
    <scope>NUCLEOTIDE SEQUENCE [LARGE SCALE GENOMIC DNA]</scope>
    <source>
        <strain evidence="16 17">MTCC 1458</strain>
    </source>
</reference>
<dbReference type="PROSITE" id="PS50112">
    <property type="entry name" value="PAS"/>
    <property type="match status" value="1"/>
</dbReference>
<dbReference type="RefSeq" id="WP_041114002.1">
    <property type="nucleotide sequence ID" value="NZ_JARTHD010000009.1"/>
</dbReference>
<dbReference type="InterPro" id="IPR013767">
    <property type="entry name" value="PAS_fold"/>
</dbReference>
<evidence type="ECO:0000256" key="5">
    <source>
        <dbReference type="ARBA" id="ARBA00022553"/>
    </source>
</evidence>
<feature type="domain" description="PAS" evidence="14">
    <location>
        <begin position="245"/>
        <end position="318"/>
    </location>
</feature>
<evidence type="ECO:0000256" key="11">
    <source>
        <dbReference type="ARBA" id="ARBA00023136"/>
    </source>
</evidence>
<dbReference type="InterPro" id="IPR003594">
    <property type="entry name" value="HATPase_dom"/>
</dbReference>
<dbReference type="Gene3D" id="3.30.450.20">
    <property type="entry name" value="PAS domain"/>
    <property type="match status" value="2"/>
</dbReference>
<dbReference type="InterPro" id="IPR004358">
    <property type="entry name" value="Sig_transdc_His_kin-like_C"/>
</dbReference>
<evidence type="ECO:0000256" key="10">
    <source>
        <dbReference type="ARBA" id="ARBA00023012"/>
    </source>
</evidence>
<keyword evidence="5" id="KW-0597">Phosphoprotein</keyword>
<dbReference type="Pfam" id="PF00672">
    <property type="entry name" value="HAMP"/>
    <property type="match status" value="1"/>
</dbReference>
<dbReference type="Gene3D" id="1.10.287.130">
    <property type="match status" value="1"/>
</dbReference>
<dbReference type="Gene3D" id="3.30.565.10">
    <property type="entry name" value="Histidine kinase-like ATPase, C-terminal domain"/>
    <property type="match status" value="1"/>
</dbReference>
<dbReference type="SUPFAM" id="SSF47384">
    <property type="entry name" value="Homodimeric domain of signal transducing histidine kinase"/>
    <property type="match status" value="1"/>
</dbReference>
<dbReference type="SUPFAM" id="SSF55785">
    <property type="entry name" value="PYP-like sensor domain (PAS domain)"/>
    <property type="match status" value="1"/>
</dbReference>
<evidence type="ECO:0000256" key="4">
    <source>
        <dbReference type="ARBA" id="ARBA00022475"/>
    </source>
</evidence>
<evidence type="ECO:0000259" key="14">
    <source>
        <dbReference type="PROSITE" id="PS50112"/>
    </source>
</evidence>
<dbReference type="InterPro" id="IPR035965">
    <property type="entry name" value="PAS-like_dom_sf"/>
</dbReference>
<evidence type="ECO:0000256" key="8">
    <source>
        <dbReference type="ARBA" id="ARBA00022777"/>
    </source>
</evidence>
<comment type="subcellular location">
    <subcellularLocation>
        <location evidence="2">Cell membrane</location>
        <topology evidence="2">Multi-pass membrane protein</topology>
    </subcellularLocation>
</comment>
<dbReference type="Proteomes" id="UP000031982">
    <property type="component" value="Unassembled WGS sequence"/>
</dbReference>
<dbReference type="PANTHER" id="PTHR45453">
    <property type="entry name" value="PHOSPHATE REGULON SENSOR PROTEIN PHOR"/>
    <property type="match status" value="1"/>
</dbReference>
<keyword evidence="17" id="KW-1185">Reference proteome</keyword>
<comment type="caution">
    <text evidence="16">The sequence shown here is derived from an EMBL/GenBank/DDBJ whole genome shotgun (WGS) entry which is preliminary data.</text>
</comment>
<evidence type="ECO:0000256" key="7">
    <source>
        <dbReference type="ARBA" id="ARBA00022741"/>
    </source>
</evidence>
<protein>
    <recommendedName>
        <fullName evidence="3">histidine kinase</fullName>
        <ecNumber evidence="3">2.7.13.3</ecNumber>
    </recommendedName>
</protein>
<keyword evidence="9" id="KW-0067">ATP-binding</keyword>
<gene>
    <name evidence="16" type="ORF">SD77_1073</name>
</gene>
<dbReference type="SUPFAM" id="SSF158472">
    <property type="entry name" value="HAMP domain-like"/>
    <property type="match status" value="1"/>
</dbReference>
<evidence type="ECO:0000256" key="6">
    <source>
        <dbReference type="ARBA" id="ARBA00022679"/>
    </source>
</evidence>
<evidence type="ECO:0000313" key="17">
    <source>
        <dbReference type="Proteomes" id="UP000031982"/>
    </source>
</evidence>
<dbReference type="Pfam" id="PF00512">
    <property type="entry name" value="HisKA"/>
    <property type="match status" value="1"/>
</dbReference>
<accession>A0ABR5ASV6</accession>
<dbReference type="InterPro" id="IPR050351">
    <property type="entry name" value="BphY/WalK/GraS-like"/>
</dbReference>
<dbReference type="Gene3D" id="6.10.340.10">
    <property type="match status" value="1"/>
</dbReference>
<dbReference type="PANTHER" id="PTHR45453:SF1">
    <property type="entry name" value="PHOSPHATE REGULON SENSOR PROTEIN PHOR"/>
    <property type="match status" value="1"/>
</dbReference>
<organism evidence="16 17">
    <name type="scientific">Bacillus badius</name>
    <dbReference type="NCBI Taxonomy" id="1455"/>
    <lineage>
        <taxon>Bacteria</taxon>
        <taxon>Bacillati</taxon>
        <taxon>Bacillota</taxon>
        <taxon>Bacilli</taxon>
        <taxon>Bacillales</taxon>
        <taxon>Bacillaceae</taxon>
        <taxon>Pseudobacillus</taxon>
    </lineage>
</organism>
<evidence type="ECO:0000256" key="3">
    <source>
        <dbReference type="ARBA" id="ARBA00012438"/>
    </source>
</evidence>
<dbReference type="PRINTS" id="PR00344">
    <property type="entry name" value="BCTRLSENSOR"/>
</dbReference>
<dbReference type="InterPro" id="IPR000014">
    <property type="entry name" value="PAS"/>
</dbReference>
<dbReference type="PROSITE" id="PS50109">
    <property type="entry name" value="HIS_KIN"/>
    <property type="match status" value="1"/>
</dbReference>
<comment type="catalytic activity">
    <reaction evidence="1">
        <text>ATP + protein L-histidine = ADP + protein N-phospho-L-histidine.</text>
        <dbReference type="EC" id="2.7.13.3"/>
    </reaction>
</comment>
<dbReference type="InterPro" id="IPR003660">
    <property type="entry name" value="HAMP_dom"/>
</dbReference>
<dbReference type="CDD" id="cd00075">
    <property type="entry name" value="HATPase"/>
    <property type="match status" value="1"/>
</dbReference>
<sequence length="599" mass="68024">MIKFRTRLVLALLSLIILVLAALGIMLGQMFKGYYLSTFNERLEKETEILAGEIRREGGVRSFDTEIIKSWSDELKVRISLADASGRLIFDSGATNHGTPASDHQKIVKRLADTDPSTAYQESLASKFGEHYHWRMLTNQSGQADGMVVLNTKVKDLDQIYRQIWIILLFSLGASLVLLSLFGTKITNRYTKPIESATKVAIELAKGNYRARTHEIPPDEVGMLNTSINILARNLQEMMQAQEVHQNRLSTLIENIESGLLLIDDRGFIIMVNRSFKSYFRLENKRLIKKRYHEAIPHPEVLDIIEEVFMTEQNVRKQLLLPLGIERKHFEISGAPIIGTNAEWKGILIVFHDITNLKKLEQMRKDFVANVSHELKTPITSIKGFTETLLDGALEDKEALTMFLNIILKESERMESLVMDLLELSKIEQKGISLTITSLAVDEVIQEVIPSLQNRFEDKQLELSLQLEKNLKITGDASRLKQVFFNLLTNAILYTQEGGRIEVRAFETGERVIVEVEDNGIGISPDELPRIFERFYRVDKARSRNSGGTGLGLAIVKHIIEAHDGEIFVKSKANEGTTFTVSLKKQKEGDRFEEKNRIN</sequence>
<dbReference type="InterPro" id="IPR036097">
    <property type="entry name" value="HisK_dim/P_sf"/>
</dbReference>
<evidence type="ECO:0000256" key="1">
    <source>
        <dbReference type="ARBA" id="ARBA00000085"/>
    </source>
</evidence>
<dbReference type="Pfam" id="PF02518">
    <property type="entry name" value="HATPase_c"/>
    <property type="match status" value="1"/>
</dbReference>
<evidence type="ECO:0000256" key="2">
    <source>
        <dbReference type="ARBA" id="ARBA00004651"/>
    </source>
</evidence>
<keyword evidence="4" id="KW-1003">Cell membrane</keyword>
<feature type="domain" description="Histidine kinase" evidence="13">
    <location>
        <begin position="370"/>
        <end position="587"/>
    </location>
</feature>
<dbReference type="EMBL" id="JXLP01000012">
    <property type="protein sequence ID" value="KIL77744.1"/>
    <property type="molecule type" value="Genomic_DNA"/>
</dbReference>
<dbReference type="SMART" id="SM00388">
    <property type="entry name" value="HisKA"/>
    <property type="match status" value="1"/>
</dbReference>
<keyword evidence="6" id="KW-0808">Transferase</keyword>
<keyword evidence="10" id="KW-0902">Two-component regulatory system</keyword>
<dbReference type="NCBIfam" id="TIGR00229">
    <property type="entry name" value="sensory_box"/>
    <property type="match status" value="1"/>
</dbReference>
<name>A0ABR5ASV6_BACBA</name>
<dbReference type="InterPro" id="IPR003661">
    <property type="entry name" value="HisK_dim/P_dom"/>
</dbReference>
<dbReference type="SUPFAM" id="SSF55874">
    <property type="entry name" value="ATPase domain of HSP90 chaperone/DNA topoisomerase II/histidine kinase"/>
    <property type="match status" value="1"/>
</dbReference>
<evidence type="ECO:0000256" key="9">
    <source>
        <dbReference type="ARBA" id="ARBA00022840"/>
    </source>
</evidence>
<keyword evidence="12" id="KW-1133">Transmembrane helix</keyword>
<keyword evidence="7" id="KW-0547">Nucleotide-binding</keyword>
<proteinExistence type="predicted"/>
<dbReference type="CDD" id="cd06225">
    <property type="entry name" value="HAMP"/>
    <property type="match status" value="1"/>
</dbReference>
<dbReference type="NCBIfam" id="NF046044">
    <property type="entry name" value="PnpS"/>
    <property type="match status" value="1"/>
</dbReference>
<keyword evidence="11 12" id="KW-0472">Membrane</keyword>
<dbReference type="CDD" id="cd00082">
    <property type="entry name" value="HisKA"/>
    <property type="match status" value="1"/>
</dbReference>
<dbReference type="SMART" id="SM00091">
    <property type="entry name" value="PAS"/>
    <property type="match status" value="1"/>
</dbReference>
<dbReference type="InterPro" id="IPR005467">
    <property type="entry name" value="His_kinase_dom"/>
</dbReference>
<evidence type="ECO:0000313" key="16">
    <source>
        <dbReference type="EMBL" id="KIL77744.1"/>
    </source>
</evidence>
<feature type="transmembrane region" description="Helical" evidence="12">
    <location>
        <begin position="164"/>
        <end position="182"/>
    </location>
</feature>
<dbReference type="Pfam" id="PF00989">
    <property type="entry name" value="PAS"/>
    <property type="match status" value="1"/>
</dbReference>
<dbReference type="SMART" id="SM00387">
    <property type="entry name" value="HATPase_c"/>
    <property type="match status" value="1"/>
</dbReference>
<dbReference type="Pfam" id="PF16736">
    <property type="entry name" value="sCache_like"/>
    <property type="match status" value="1"/>
</dbReference>